<dbReference type="PIRSF" id="PIRSF002133">
    <property type="entry name" value="Ribosomal_S12/S23"/>
    <property type="match status" value="1"/>
</dbReference>
<name>A0A0F9YU02_9MICR</name>
<dbReference type="EMBL" id="JPQZ01000009">
    <property type="protein sequence ID" value="KKO75952.1"/>
    <property type="molecule type" value="Genomic_DNA"/>
</dbReference>
<dbReference type="AlphaFoldDB" id="A0A0F9YU02"/>
<dbReference type="RefSeq" id="XP_024331694.1">
    <property type="nucleotide sequence ID" value="XM_024476628.1"/>
</dbReference>
<evidence type="ECO:0000313" key="5">
    <source>
        <dbReference type="EMBL" id="KKO75952.1"/>
    </source>
</evidence>
<dbReference type="GO" id="GO:0003735">
    <property type="term" value="F:structural constituent of ribosome"/>
    <property type="evidence" value="ECO:0007669"/>
    <property type="project" value="InterPro"/>
</dbReference>
<comment type="similarity">
    <text evidence="1 4">Belongs to the universal ribosomal protein uS12 family.</text>
</comment>
<dbReference type="InterPro" id="IPR006032">
    <property type="entry name" value="Ribosomal_uS12"/>
</dbReference>
<keyword evidence="3 4" id="KW-0687">Ribonucleoprotein</keyword>
<organism evidence="5 6">
    <name type="scientific">Vairimorpha ceranae</name>
    <dbReference type="NCBI Taxonomy" id="40302"/>
    <lineage>
        <taxon>Eukaryota</taxon>
        <taxon>Fungi</taxon>
        <taxon>Fungi incertae sedis</taxon>
        <taxon>Microsporidia</taxon>
        <taxon>Nosematidae</taxon>
        <taxon>Vairimorpha</taxon>
    </lineage>
</organism>
<dbReference type="PROSITE" id="PS00055">
    <property type="entry name" value="RIBOSOMAL_S12"/>
    <property type="match status" value="1"/>
</dbReference>
<dbReference type="NCBIfam" id="TIGR00982">
    <property type="entry name" value="uS12_E_A"/>
    <property type="match status" value="1"/>
</dbReference>
<keyword evidence="6" id="KW-1185">Reference proteome</keyword>
<dbReference type="SUPFAM" id="SSF50249">
    <property type="entry name" value="Nucleic acid-binding proteins"/>
    <property type="match status" value="1"/>
</dbReference>
<dbReference type="Gene3D" id="2.40.50.140">
    <property type="entry name" value="Nucleic acid-binding proteins"/>
    <property type="match status" value="1"/>
</dbReference>
<dbReference type="InterPro" id="IPR012340">
    <property type="entry name" value="NA-bd_OB-fold"/>
</dbReference>
<dbReference type="GO" id="GO:0015935">
    <property type="term" value="C:small ribosomal subunit"/>
    <property type="evidence" value="ECO:0007669"/>
    <property type="project" value="InterPro"/>
</dbReference>
<dbReference type="FunFam" id="2.40.50.140:FF:000007">
    <property type="entry name" value="40S ribosomal protein S23"/>
    <property type="match status" value="1"/>
</dbReference>
<keyword evidence="2 4" id="KW-0689">Ribosomal protein</keyword>
<dbReference type="VEuPathDB" id="MicrosporidiaDB:AAJ76_900081991"/>
<dbReference type="Proteomes" id="UP000034350">
    <property type="component" value="Unassembled WGS sequence"/>
</dbReference>
<evidence type="ECO:0000256" key="1">
    <source>
        <dbReference type="ARBA" id="ARBA00005657"/>
    </source>
</evidence>
<evidence type="ECO:0000313" key="6">
    <source>
        <dbReference type="Proteomes" id="UP000034350"/>
    </source>
</evidence>
<evidence type="ECO:0000256" key="4">
    <source>
        <dbReference type="RuleBase" id="RU003622"/>
    </source>
</evidence>
<dbReference type="InterPro" id="IPR005680">
    <property type="entry name" value="Ribosomal_uS12_euk/arc"/>
</dbReference>
<dbReference type="OMA" id="KFRWSQR"/>
<dbReference type="GO" id="GO:0006412">
    <property type="term" value="P:translation"/>
    <property type="evidence" value="ECO:0007669"/>
    <property type="project" value="InterPro"/>
</dbReference>
<dbReference type="PANTHER" id="PTHR11652">
    <property type="entry name" value="30S RIBOSOMAL PROTEIN S12 FAMILY MEMBER"/>
    <property type="match status" value="1"/>
</dbReference>
<reference evidence="5 6" key="1">
    <citation type="journal article" date="2015" name="Environ. Microbiol.">
        <title>Genome analyses suggest the presence of polyploidy and recent human-driven expansions in eight global populations of the honeybee pathogen Nosema ceranae.</title>
        <authorList>
            <person name="Pelin A."/>
            <person name="Selman M."/>
            <person name="Aris-Brosou S."/>
            <person name="Farinelli L."/>
            <person name="Corradi N."/>
        </authorList>
    </citation>
    <scope>NUCLEOTIDE SEQUENCE [LARGE SCALE GENOMIC DNA]</scope>
    <source>
        <strain evidence="5 6">PA08 1199</strain>
    </source>
</reference>
<dbReference type="GeneID" id="36321584"/>
<dbReference type="OrthoDB" id="1713912at2759"/>
<evidence type="ECO:0000256" key="3">
    <source>
        <dbReference type="ARBA" id="ARBA00023274"/>
    </source>
</evidence>
<dbReference type="VEuPathDB" id="MicrosporidiaDB:G9O61_00g004710"/>
<comment type="caution">
    <text evidence="5">The sequence shown here is derived from an EMBL/GenBank/DDBJ whole genome shotgun (WGS) entry which is preliminary data.</text>
</comment>
<dbReference type="Pfam" id="PF00164">
    <property type="entry name" value="Ribosom_S12_S23"/>
    <property type="match status" value="1"/>
</dbReference>
<sequence length="140" mass="15595">MNGLYAANDLIKSRKIKRRSDPYYRKRILGTKYKHSKIGTGPQAKGIVLEKTGVEAKQPNSAIRKIVKIQLIKTGKKISAFVPYDGSLNYIEHNDEVVVEGFGKKGKSCGDIPGISYKVVKVQNVSLMALYKGKKEKPSR</sequence>
<dbReference type="CDD" id="cd03367">
    <property type="entry name" value="Ribosomal_S23"/>
    <property type="match status" value="1"/>
</dbReference>
<gene>
    <name evidence="5" type="ORF">AAJ76_900081991</name>
</gene>
<accession>A0A0F9YU02</accession>
<protein>
    <submittedName>
        <fullName evidence="5">40s ribosomal protein s23</fullName>
    </submittedName>
</protein>
<dbReference type="VEuPathDB" id="MicrosporidiaDB:NCER_100591"/>
<evidence type="ECO:0000256" key="2">
    <source>
        <dbReference type="ARBA" id="ARBA00022980"/>
    </source>
</evidence>
<proteinExistence type="inferred from homology"/>